<sequence length="259" mass="29404">MQILKYSRPLLRAVAQRSVPRPVLGSVPGLDYVSLGRATHRFLQNVEKLFYVLGVDLRLWSERRSKIHELGDHDFDVILQRPDAFDQIVEEDSDDYLSNHLTRLFADWGIGIDDSVLLGECIPCPTFPGVKLWRGKLYLFVLLSDTSAFSLQSVRVVAAVEIPLGRIRLRFLILGRQERTEKLDPMFKFPYLLGPFIRLGLMISDNLLSVFGVATMSVRDAPGAFQQLLVLCDSCLLLSLARLGLRKLGLKLLQHRLFL</sequence>
<evidence type="ECO:0000313" key="2">
    <source>
        <dbReference type="Proteomes" id="UP001433268"/>
    </source>
</evidence>
<gene>
    <name evidence="1" type="ORF">PG997_007462</name>
</gene>
<dbReference type="EMBL" id="JAQQWN010000006">
    <property type="protein sequence ID" value="KAK8079644.1"/>
    <property type="molecule type" value="Genomic_DNA"/>
</dbReference>
<dbReference type="Proteomes" id="UP001433268">
    <property type="component" value="Unassembled WGS sequence"/>
</dbReference>
<dbReference type="GeneID" id="92044837"/>
<organism evidence="1 2">
    <name type="scientific">Apiospora hydei</name>
    <dbReference type="NCBI Taxonomy" id="1337664"/>
    <lineage>
        <taxon>Eukaryota</taxon>
        <taxon>Fungi</taxon>
        <taxon>Dikarya</taxon>
        <taxon>Ascomycota</taxon>
        <taxon>Pezizomycotina</taxon>
        <taxon>Sordariomycetes</taxon>
        <taxon>Xylariomycetidae</taxon>
        <taxon>Amphisphaeriales</taxon>
        <taxon>Apiosporaceae</taxon>
        <taxon>Apiospora</taxon>
    </lineage>
</organism>
<accession>A0ABR1W843</accession>
<comment type="caution">
    <text evidence="1">The sequence shown here is derived from an EMBL/GenBank/DDBJ whole genome shotgun (WGS) entry which is preliminary data.</text>
</comment>
<proteinExistence type="predicted"/>
<reference evidence="1 2" key="1">
    <citation type="submission" date="2023-01" db="EMBL/GenBank/DDBJ databases">
        <title>Analysis of 21 Apiospora genomes using comparative genomics revels a genus with tremendous synthesis potential of carbohydrate active enzymes and secondary metabolites.</title>
        <authorList>
            <person name="Sorensen T."/>
        </authorList>
    </citation>
    <scope>NUCLEOTIDE SEQUENCE [LARGE SCALE GENOMIC DNA]</scope>
    <source>
        <strain evidence="1 2">CBS 114990</strain>
    </source>
</reference>
<name>A0ABR1W843_9PEZI</name>
<dbReference type="RefSeq" id="XP_066667119.1">
    <property type="nucleotide sequence ID" value="XM_066811777.1"/>
</dbReference>
<evidence type="ECO:0000313" key="1">
    <source>
        <dbReference type="EMBL" id="KAK8079644.1"/>
    </source>
</evidence>
<protein>
    <submittedName>
        <fullName evidence="1">Uncharacterized protein</fullName>
    </submittedName>
</protein>
<keyword evidence="2" id="KW-1185">Reference proteome</keyword>